<dbReference type="KEGG" id="eae:EAE_24780"/>
<gene>
    <name evidence="1" type="ordered locus">EAE_24780</name>
</gene>
<accession>A0A0H3G419</accession>
<organism evidence="1 2">
    <name type="scientific">Klebsiella aerogenes (strain ATCC 13048 / DSM 30053 / CCUG 1429 / JCM 1235 / KCTC 2190 / NBRC 13534 / NCIMB 10102 / NCTC 10006 / CDC 819-56)</name>
    <name type="common">Enterobacter aerogenes</name>
    <dbReference type="NCBI Taxonomy" id="1028307"/>
    <lineage>
        <taxon>Bacteria</taxon>
        <taxon>Pseudomonadati</taxon>
        <taxon>Pseudomonadota</taxon>
        <taxon>Gammaproteobacteria</taxon>
        <taxon>Enterobacterales</taxon>
        <taxon>Enterobacteriaceae</taxon>
        <taxon>Klebsiella/Raoultella group</taxon>
        <taxon>Klebsiella</taxon>
    </lineage>
</organism>
<dbReference type="EMBL" id="CP002824">
    <property type="protein sequence ID" value="AEG99849.1"/>
    <property type="molecule type" value="Genomic_DNA"/>
</dbReference>
<protein>
    <submittedName>
        <fullName evidence="1">Uncharacterized protein</fullName>
    </submittedName>
</protein>
<dbReference type="AlphaFoldDB" id="A0A0H3G419"/>
<dbReference type="Proteomes" id="UP000008881">
    <property type="component" value="Chromosome"/>
</dbReference>
<evidence type="ECO:0000313" key="2">
    <source>
        <dbReference type="Proteomes" id="UP000008881"/>
    </source>
</evidence>
<dbReference type="HOGENOM" id="CLU_2769323_0_0_6"/>
<sequence>MEAREHSTASLPETLPVLKIQNTLTGTLKYYQGSEFCFTCTEEAKISNEREAGIFNGLFLMLLPVSSHF</sequence>
<proteinExistence type="predicted"/>
<keyword evidence="2" id="KW-1185">Reference proteome</keyword>
<reference evidence="1 2" key="1">
    <citation type="journal article" date="2012" name="J. Bacteriol.">
        <title>Complete genome sequence of Enterobacter aerogenes KCTC 2190.</title>
        <authorList>
            <person name="Shin S.H."/>
            <person name="Kim S."/>
            <person name="Kim J.Y."/>
            <person name="Lee S."/>
            <person name="Um Y."/>
            <person name="Oh M.K."/>
            <person name="Kim Y.R."/>
            <person name="Lee J."/>
            <person name="Yang K.S."/>
        </authorList>
    </citation>
    <scope>NUCLEOTIDE SEQUENCE [LARGE SCALE GENOMIC DNA]</scope>
    <source>
        <strain evidence="1 2">KCTC 2190</strain>
    </source>
</reference>
<name>A0A0H3G419_KLEAK</name>
<evidence type="ECO:0000313" key="1">
    <source>
        <dbReference type="EMBL" id="AEG99849.1"/>
    </source>
</evidence>